<dbReference type="AlphaFoldDB" id="A0A926D898"/>
<dbReference type="GO" id="GO:0062193">
    <property type="term" value="F:D-ribose pyranase activity"/>
    <property type="evidence" value="ECO:0007669"/>
    <property type="project" value="UniProtKB-EC"/>
</dbReference>
<dbReference type="GO" id="GO:0006004">
    <property type="term" value="P:fucose metabolic process"/>
    <property type="evidence" value="ECO:0007669"/>
    <property type="project" value="TreeGrafter"/>
</dbReference>
<comment type="catalytic activity">
    <reaction evidence="1">
        <text>beta-D-ribopyranose = beta-D-ribofuranose</text>
        <dbReference type="Rhea" id="RHEA:25432"/>
        <dbReference type="ChEBI" id="CHEBI:27476"/>
        <dbReference type="ChEBI" id="CHEBI:47002"/>
        <dbReference type="EC" id="5.4.99.62"/>
    </reaction>
</comment>
<evidence type="ECO:0000256" key="1">
    <source>
        <dbReference type="ARBA" id="ARBA00000223"/>
    </source>
</evidence>
<dbReference type="RefSeq" id="WP_249318991.1">
    <property type="nucleotide sequence ID" value="NZ_JACRSN010000007.1"/>
</dbReference>
<evidence type="ECO:0000313" key="4">
    <source>
        <dbReference type="EMBL" id="MBC8533536.1"/>
    </source>
</evidence>
<protein>
    <submittedName>
        <fullName evidence="4">Fucose isomerase</fullName>
    </submittedName>
</protein>
<dbReference type="Proteomes" id="UP000651482">
    <property type="component" value="Unassembled WGS sequence"/>
</dbReference>
<dbReference type="InterPro" id="IPR023750">
    <property type="entry name" value="RbsD-like_sf"/>
</dbReference>
<dbReference type="EMBL" id="JACRSN010000007">
    <property type="protein sequence ID" value="MBC8533536.1"/>
    <property type="molecule type" value="Genomic_DNA"/>
</dbReference>
<proteinExistence type="predicted"/>
<dbReference type="GO" id="GO:0036373">
    <property type="term" value="F:L-fucose mutarotase activity"/>
    <property type="evidence" value="ECO:0007669"/>
    <property type="project" value="UniProtKB-EC"/>
</dbReference>
<dbReference type="PANTHER" id="PTHR31690:SF4">
    <property type="entry name" value="FUCOSE MUTAROTASE"/>
    <property type="match status" value="1"/>
</dbReference>
<sequence>MLKGIPSILSPELLKILMEMGHGDELVIADGNFPSASHAQRLIRLDGHGVPEILEAVLQLFPLDTYVEQPVALMEVVPGDAVGTPVVWSEYEKIIRAAKEPMENGFAFLPRFDFYDRAKTAYAVIATGETVLYANIILKKGVVAD</sequence>
<dbReference type="SUPFAM" id="SSF102546">
    <property type="entry name" value="RbsD-like"/>
    <property type="match status" value="1"/>
</dbReference>
<reference evidence="4" key="1">
    <citation type="submission" date="2020-08" db="EMBL/GenBank/DDBJ databases">
        <title>Genome public.</title>
        <authorList>
            <person name="Liu C."/>
            <person name="Sun Q."/>
        </authorList>
    </citation>
    <scope>NUCLEOTIDE SEQUENCE</scope>
    <source>
        <strain evidence="4">NSJ-40</strain>
    </source>
</reference>
<accession>A0A926D898</accession>
<dbReference type="InterPro" id="IPR050443">
    <property type="entry name" value="RbsD/FucU_mutarotase"/>
</dbReference>
<comment type="caution">
    <text evidence="4">The sequence shown here is derived from an EMBL/GenBank/DDBJ whole genome shotgun (WGS) entry which is preliminary data.</text>
</comment>
<name>A0A926D898_9FIRM</name>
<dbReference type="InterPro" id="IPR007721">
    <property type="entry name" value="RbsD_FucU"/>
</dbReference>
<organism evidence="4 5">
    <name type="scientific">Yeguia hominis</name>
    <dbReference type="NCBI Taxonomy" id="2763662"/>
    <lineage>
        <taxon>Bacteria</taxon>
        <taxon>Bacillati</taxon>
        <taxon>Bacillota</taxon>
        <taxon>Clostridia</taxon>
        <taxon>Eubacteriales</taxon>
        <taxon>Yeguiaceae</taxon>
        <taxon>Yeguia</taxon>
    </lineage>
</organism>
<evidence type="ECO:0000256" key="2">
    <source>
        <dbReference type="ARBA" id="ARBA00023235"/>
    </source>
</evidence>
<evidence type="ECO:0000256" key="3">
    <source>
        <dbReference type="ARBA" id="ARBA00036324"/>
    </source>
</evidence>
<dbReference type="Pfam" id="PF05025">
    <property type="entry name" value="RbsD_FucU"/>
    <property type="match status" value="1"/>
</dbReference>
<comment type="catalytic activity">
    <reaction evidence="3">
        <text>alpha-L-fucose = beta-L-fucose</text>
        <dbReference type="Rhea" id="RHEA:25580"/>
        <dbReference type="ChEBI" id="CHEBI:42548"/>
        <dbReference type="ChEBI" id="CHEBI:42589"/>
        <dbReference type="EC" id="5.1.3.29"/>
    </reaction>
</comment>
<gene>
    <name evidence="4" type="ORF">IAG03_05860</name>
</gene>
<keyword evidence="2 4" id="KW-0413">Isomerase</keyword>
<dbReference type="PANTHER" id="PTHR31690">
    <property type="entry name" value="FUCOSE MUTAROTASE"/>
    <property type="match status" value="1"/>
</dbReference>
<dbReference type="Gene3D" id="3.40.1650.10">
    <property type="entry name" value="RbsD-like domain"/>
    <property type="match status" value="1"/>
</dbReference>
<keyword evidence="5" id="KW-1185">Reference proteome</keyword>
<dbReference type="GO" id="GO:0042806">
    <property type="term" value="F:fucose binding"/>
    <property type="evidence" value="ECO:0007669"/>
    <property type="project" value="TreeGrafter"/>
</dbReference>
<evidence type="ECO:0000313" key="5">
    <source>
        <dbReference type="Proteomes" id="UP000651482"/>
    </source>
</evidence>